<dbReference type="GO" id="GO:0000209">
    <property type="term" value="P:protein polyubiquitination"/>
    <property type="evidence" value="ECO:0007669"/>
    <property type="project" value="TreeGrafter"/>
</dbReference>
<protein>
    <recommendedName>
        <fullName evidence="7">E3 ubiquitin-protein ligase CHIP</fullName>
        <ecNumber evidence="2">2.3.2.27</ecNumber>
    </recommendedName>
    <alternativeName>
        <fullName evidence="8">RING-type E3 ubiquitin transferase CHIP</fullName>
    </alternativeName>
</protein>
<dbReference type="CDD" id="cd16654">
    <property type="entry name" value="RING-Ubox_CHIP"/>
    <property type="match status" value="1"/>
</dbReference>
<evidence type="ECO:0000313" key="10">
    <source>
        <dbReference type="EMBL" id="CAD8743806.1"/>
    </source>
</evidence>
<keyword evidence="3" id="KW-0808">Transferase</keyword>
<dbReference type="GO" id="GO:0043161">
    <property type="term" value="P:proteasome-mediated ubiquitin-dependent protein catabolic process"/>
    <property type="evidence" value="ECO:0007669"/>
    <property type="project" value="TreeGrafter"/>
</dbReference>
<dbReference type="InterPro" id="IPR045202">
    <property type="entry name" value="CHIP_RING-Ubox"/>
</dbReference>
<dbReference type="PANTHER" id="PTHR46803:SF2">
    <property type="entry name" value="E3 UBIQUITIN-PROTEIN LIGASE CHIP"/>
    <property type="match status" value="1"/>
</dbReference>
<evidence type="ECO:0000256" key="3">
    <source>
        <dbReference type="ARBA" id="ARBA00022679"/>
    </source>
</evidence>
<dbReference type="GO" id="GO:0006515">
    <property type="term" value="P:protein quality control for misfolded or incompletely synthesized proteins"/>
    <property type="evidence" value="ECO:0007669"/>
    <property type="project" value="TreeGrafter"/>
</dbReference>
<dbReference type="Gene3D" id="1.25.40.10">
    <property type="entry name" value="Tetratricopeptide repeat domain"/>
    <property type="match status" value="1"/>
</dbReference>
<evidence type="ECO:0000256" key="4">
    <source>
        <dbReference type="ARBA" id="ARBA00022737"/>
    </source>
</evidence>
<accession>A0A6U4NET5</accession>
<dbReference type="Pfam" id="PF04564">
    <property type="entry name" value="U-box"/>
    <property type="match status" value="1"/>
</dbReference>
<dbReference type="GO" id="GO:0005737">
    <property type="term" value="C:cytoplasm"/>
    <property type="evidence" value="ECO:0007669"/>
    <property type="project" value="TreeGrafter"/>
</dbReference>
<evidence type="ECO:0000256" key="6">
    <source>
        <dbReference type="ARBA" id="ARBA00022803"/>
    </source>
</evidence>
<dbReference type="EMBL" id="HBFK01016720">
    <property type="protein sequence ID" value="CAD8743806.1"/>
    <property type="molecule type" value="Transcribed_RNA"/>
</dbReference>
<evidence type="ECO:0000256" key="8">
    <source>
        <dbReference type="ARBA" id="ARBA00044543"/>
    </source>
</evidence>
<feature type="domain" description="U-box" evidence="9">
    <location>
        <begin position="188"/>
        <end position="262"/>
    </location>
</feature>
<dbReference type="InterPro" id="IPR013083">
    <property type="entry name" value="Znf_RING/FYVE/PHD"/>
</dbReference>
<evidence type="ECO:0000256" key="5">
    <source>
        <dbReference type="ARBA" id="ARBA00022786"/>
    </source>
</evidence>
<dbReference type="InterPro" id="IPR003613">
    <property type="entry name" value="Ubox_domain"/>
</dbReference>
<keyword evidence="6" id="KW-0802">TPR repeat</keyword>
<dbReference type="Gene3D" id="3.30.40.10">
    <property type="entry name" value="Zinc/RING finger domain, C3HC4 (zinc finger)"/>
    <property type="match status" value="1"/>
</dbReference>
<reference evidence="10" key="1">
    <citation type="submission" date="2021-01" db="EMBL/GenBank/DDBJ databases">
        <authorList>
            <person name="Corre E."/>
            <person name="Pelletier E."/>
            <person name="Niang G."/>
            <person name="Scheremetjew M."/>
            <person name="Finn R."/>
            <person name="Kale V."/>
            <person name="Holt S."/>
            <person name="Cochrane G."/>
            <person name="Meng A."/>
            <person name="Brown T."/>
            <person name="Cohen L."/>
        </authorList>
    </citation>
    <scope>NUCLEOTIDE SEQUENCE</scope>
    <source>
        <strain evidence="10">CCMP441</strain>
    </source>
</reference>
<dbReference type="PROSITE" id="PS51698">
    <property type="entry name" value="U_BOX"/>
    <property type="match status" value="1"/>
</dbReference>
<sequence>MSALPAREQGKLFFQKGKYAASAEAYTEAITNDRDNAGLYQNRALCYQKLCRWEDASSDALRAIELSPESVKALYIGATAHHHLNKLDIAEEMFRKALTLAGGESQAYRDSVETGLYSVLEAKQKERRSMEEKEEEDAVSLVEELLQEGEQVEAETLGEGVASERRSERRAMVEGLRERFTRLRVKPSVPEALCCQITFELMKDPVMTPGGQTYERSAIEWHVRQNGSWDPVTRQPFDRHQLRPNLALKEVIGDFLSRNPWAYEA</sequence>
<dbReference type="Pfam" id="PF13414">
    <property type="entry name" value="TPR_11"/>
    <property type="match status" value="1"/>
</dbReference>
<evidence type="ECO:0000256" key="1">
    <source>
        <dbReference type="ARBA" id="ARBA00000900"/>
    </source>
</evidence>
<evidence type="ECO:0000259" key="9">
    <source>
        <dbReference type="PROSITE" id="PS51698"/>
    </source>
</evidence>
<dbReference type="SMART" id="SM00028">
    <property type="entry name" value="TPR"/>
    <property type="match status" value="3"/>
</dbReference>
<proteinExistence type="predicted"/>
<dbReference type="PANTHER" id="PTHR46803">
    <property type="entry name" value="E3 UBIQUITIN-PROTEIN LIGASE CHIP"/>
    <property type="match status" value="1"/>
</dbReference>
<evidence type="ECO:0000256" key="7">
    <source>
        <dbReference type="ARBA" id="ARBA00044534"/>
    </source>
</evidence>
<dbReference type="EC" id="2.3.2.27" evidence="2"/>
<dbReference type="InterPro" id="IPR019734">
    <property type="entry name" value="TPR_rpt"/>
</dbReference>
<dbReference type="GO" id="GO:0071218">
    <property type="term" value="P:cellular response to misfolded protein"/>
    <property type="evidence" value="ECO:0007669"/>
    <property type="project" value="TreeGrafter"/>
</dbReference>
<dbReference type="SUPFAM" id="SSF57850">
    <property type="entry name" value="RING/U-box"/>
    <property type="match status" value="1"/>
</dbReference>
<dbReference type="GO" id="GO:0051087">
    <property type="term" value="F:protein-folding chaperone binding"/>
    <property type="evidence" value="ECO:0007669"/>
    <property type="project" value="TreeGrafter"/>
</dbReference>
<dbReference type="SMART" id="SM00504">
    <property type="entry name" value="Ubox"/>
    <property type="match status" value="1"/>
</dbReference>
<evidence type="ECO:0000256" key="2">
    <source>
        <dbReference type="ARBA" id="ARBA00012483"/>
    </source>
</evidence>
<dbReference type="InterPro" id="IPR011990">
    <property type="entry name" value="TPR-like_helical_dom_sf"/>
</dbReference>
<dbReference type="Pfam" id="PF13432">
    <property type="entry name" value="TPR_16"/>
    <property type="match status" value="1"/>
</dbReference>
<keyword evidence="4" id="KW-0677">Repeat</keyword>
<dbReference type="SUPFAM" id="SSF48452">
    <property type="entry name" value="TPR-like"/>
    <property type="match status" value="1"/>
</dbReference>
<comment type="catalytic activity">
    <reaction evidence="1">
        <text>S-ubiquitinyl-[E2 ubiquitin-conjugating enzyme]-L-cysteine + [acceptor protein]-L-lysine = [E2 ubiquitin-conjugating enzyme]-L-cysteine + N(6)-ubiquitinyl-[acceptor protein]-L-lysine.</text>
        <dbReference type="EC" id="2.3.2.27"/>
    </reaction>
</comment>
<dbReference type="AlphaFoldDB" id="A0A6U4NET5"/>
<organism evidence="10">
    <name type="scientific">Hemiselmis andersenii</name>
    <name type="common">Cryptophyte alga</name>
    <dbReference type="NCBI Taxonomy" id="464988"/>
    <lineage>
        <taxon>Eukaryota</taxon>
        <taxon>Cryptophyceae</taxon>
        <taxon>Cryptomonadales</taxon>
        <taxon>Hemiselmidaceae</taxon>
        <taxon>Hemiselmis</taxon>
    </lineage>
</organism>
<dbReference type="GO" id="GO:0061630">
    <property type="term" value="F:ubiquitin protein ligase activity"/>
    <property type="evidence" value="ECO:0007669"/>
    <property type="project" value="UniProtKB-EC"/>
</dbReference>
<keyword evidence="5" id="KW-0833">Ubl conjugation pathway</keyword>
<dbReference type="GO" id="GO:0045862">
    <property type="term" value="P:positive regulation of proteolysis"/>
    <property type="evidence" value="ECO:0007669"/>
    <property type="project" value="TreeGrafter"/>
</dbReference>
<gene>
    <name evidence="10" type="ORF">HAND1043_LOCUS10301</name>
</gene>
<name>A0A6U4NET5_HEMAN</name>